<dbReference type="AlphaFoldDB" id="A0A7H0GYE0"/>
<keyword evidence="1" id="KW-0472">Membrane</keyword>
<evidence type="ECO:0000256" key="1">
    <source>
        <dbReference type="SAM" id="Phobius"/>
    </source>
</evidence>
<dbReference type="InterPro" id="IPR011990">
    <property type="entry name" value="TPR-like_helical_dom_sf"/>
</dbReference>
<dbReference type="EMBL" id="CP060784">
    <property type="protein sequence ID" value="QNP53306.1"/>
    <property type="molecule type" value="Genomic_DNA"/>
</dbReference>
<gene>
    <name evidence="2" type="ORF">H9L05_06735</name>
</gene>
<evidence type="ECO:0000313" key="3">
    <source>
        <dbReference type="Proteomes" id="UP000516093"/>
    </source>
</evidence>
<organism evidence="2 3">
    <name type="scientific">Hymenobacter qilianensis</name>
    <dbReference type="NCBI Taxonomy" id="1385715"/>
    <lineage>
        <taxon>Bacteria</taxon>
        <taxon>Pseudomonadati</taxon>
        <taxon>Bacteroidota</taxon>
        <taxon>Cytophagia</taxon>
        <taxon>Cytophagales</taxon>
        <taxon>Hymenobacteraceae</taxon>
        <taxon>Hymenobacter</taxon>
    </lineage>
</organism>
<evidence type="ECO:0000313" key="2">
    <source>
        <dbReference type="EMBL" id="QNP53306.1"/>
    </source>
</evidence>
<reference evidence="2 3" key="1">
    <citation type="submission" date="2020-08" db="EMBL/GenBank/DDBJ databases">
        <title>Genome sequence of Hymenobacter qilianensis JCM 19763T.</title>
        <authorList>
            <person name="Hyun D.-W."/>
            <person name="Bae J.-W."/>
        </authorList>
    </citation>
    <scope>NUCLEOTIDE SEQUENCE [LARGE SCALE GENOMIC DNA]</scope>
    <source>
        <strain evidence="2 3">JCM 19763</strain>
    </source>
</reference>
<dbReference type="RefSeq" id="WP_187733524.1">
    <property type="nucleotide sequence ID" value="NZ_BMFN01000001.1"/>
</dbReference>
<feature type="transmembrane region" description="Helical" evidence="1">
    <location>
        <begin position="99"/>
        <end position="117"/>
    </location>
</feature>
<keyword evidence="3" id="KW-1185">Reference proteome</keyword>
<sequence length="266" mass="30710">MTSSFDLRPYLEDMERFADGQLSAAEQEAFEERMLEDPELLKAHQAYEQLTADLRWAAGHEILQEQLQALDQSLDQRQQALTRVQRSPANTRRRTRRRWLLAIMGIILVSIGAWLMLRPSEDDAPAAWSRYYQPDLGLSEDDPSISRRPLLAEAMHQYQAGRYPDALRILQRLSPDQVGQDTLLYYNGIFLLQQDRPTAARSYLRRVSQQSSSPLAGKALYHLGMVHWHSRHPVEARAILRQVADDPKNPYREDAQLVLHDNVLQD</sequence>
<proteinExistence type="predicted"/>
<dbReference type="Pfam" id="PF13432">
    <property type="entry name" value="TPR_16"/>
    <property type="match status" value="1"/>
</dbReference>
<keyword evidence="1" id="KW-0812">Transmembrane</keyword>
<dbReference type="Gene3D" id="1.25.40.10">
    <property type="entry name" value="Tetratricopeptide repeat domain"/>
    <property type="match status" value="1"/>
</dbReference>
<keyword evidence="1" id="KW-1133">Transmembrane helix</keyword>
<protein>
    <submittedName>
        <fullName evidence="2">Tetratricopeptide repeat protein</fullName>
    </submittedName>
</protein>
<dbReference type="Proteomes" id="UP000516093">
    <property type="component" value="Chromosome"/>
</dbReference>
<name>A0A7H0GYE0_9BACT</name>
<dbReference type="SUPFAM" id="SSF48452">
    <property type="entry name" value="TPR-like"/>
    <property type="match status" value="1"/>
</dbReference>
<dbReference type="KEGG" id="hqi:H9L05_06735"/>
<accession>A0A7H0GYE0</accession>